<keyword evidence="1" id="KW-0175">Coiled coil</keyword>
<evidence type="ECO:0000256" key="1">
    <source>
        <dbReference type="SAM" id="Coils"/>
    </source>
</evidence>
<accession>A0AA41W310</accession>
<dbReference type="AlphaFoldDB" id="A0AA41W310"/>
<sequence length="256" mass="29017">MSWYQDPHLFICNANNTASGGFHVYRCTKELSGSIQTSNLKFLGKGLSNRLSLGNYRESDFDALLAYLIDTFICSGFKTWRIVNCQGLTIVWDQTCGGVNCSWSREPVYSPYYNLPGIFTPPVDAEKEALRRRVSELEKQVSDLTSELKPADEEPWKSTYSSVPSNWVPYEDLDVQNFIPRNTTLKIIKAPGALKFVEDNTNVRASRFHGGIQLVAVNLEELTPDKDEARFDPDIWGSYNHEGTSYAARKLFESEM</sequence>
<comment type="caution">
    <text evidence="2">The sequence shown here is derived from an EMBL/GenBank/DDBJ whole genome shotgun (WGS) entry which is preliminary data.</text>
</comment>
<keyword evidence="3" id="KW-1185">Reference proteome</keyword>
<dbReference type="EMBL" id="JAJJMA010347419">
    <property type="protein sequence ID" value="MCL7052224.1"/>
    <property type="molecule type" value="Genomic_DNA"/>
</dbReference>
<proteinExistence type="predicted"/>
<gene>
    <name evidence="2" type="ORF">MKW94_024120</name>
</gene>
<organism evidence="2 3">
    <name type="scientific">Papaver nudicaule</name>
    <name type="common">Iceland poppy</name>
    <dbReference type="NCBI Taxonomy" id="74823"/>
    <lineage>
        <taxon>Eukaryota</taxon>
        <taxon>Viridiplantae</taxon>
        <taxon>Streptophyta</taxon>
        <taxon>Embryophyta</taxon>
        <taxon>Tracheophyta</taxon>
        <taxon>Spermatophyta</taxon>
        <taxon>Magnoliopsida</taxon>
        <taxon>Ranunculales</taxon>
        <taxon>Papaveraceae</taxon>
        <taxon>Papaveroideae</taxon>
        <taxon>Papaver</taxon>
    </lineage>
</organism>
<dbReference type="Proteomes" id="UP001177140">
    <property type="component" value="Unassembled WGS sequence"/>
</dbReference>
<evidence type="ECO:0000313" key="3">
    <source>
        <dbReference type="Proteomes" id="UP001177140"/>
    </source>
</evidence>
<feature type="coiled-coil region" evidence="1">
    <location>
        <begin position="127"/>
        <end position="154"/>
    </location>
</feature>
<evidence type="ECO:0000313" key="2">
    <source>
        <dbReference type="EMBL" id="MCL7052224.1"/>
    </source>
</evidence>
<name>A0AA41W310_PAPNU</name>
<protein>
    <submittedName>
        <fullName evidence="2">Uncharacterized protein</fullName>
    </submittedName>
</protein>
<reference evidence="2" key="1">
    <citation type="submission" date="2022-03" db="EMBL/GenBank/DDBJ databases">
        <title>A functionally conserved STORR gene fusion in Papaver species that diverged 16.8 million years ago.</title>
        <authorList>
            <person name="Catania T."/>
        </authorList>
    </citation>
    <scope>NUCLEOTIDE SEQUENCE</scope>
    <source>
        <strain evidence="2">S-191538</strain>
    </source>
</reference>